<evidence type="ECO:0000256" key="2">
    <source>
        <dbReference type="ARBA" id="ARBA00011955"/>
    </source>
</evidence>
<dbReference type="GO" id="GO:0016740">
    <property type="term" value="F:transferase activity"/>
    <property type="evidence" value="ECO:0007669"/>
    <property type="project" value="UniProtKB-KW"/>
</dbReference>
<evidence type="ECO:0000256" key="3">
    <source>
        <dbReference type="ARBA" id="ARBA00016337"/>
    </source>
</evidence>
<dbReference type="GO" id="GO:0046872">
    <property type="term" value="F:metal ion binding"/>
    <property type="evidence" value="ECO:0007669"/>
    <property type="project" value="UniProtKB-KW"/>
</dbReference>
<evidence type="ECO:0000256" key="8">
    <source>
        <dbReference type="ARBA" id="ARBA00022842"/>
    </source>
</evidence>
<dbReference type="AlphaFoldDB" id="A0A381NZR4"/>
<proteinExistence type="predicted"/>
<evidence type="ECO:0000313" key="11">
    <source>
        <dbReference type="EMBL" id="SUZ58923.1"/>
    </source>
</evidence>
<dbReference type="InterPro" id="IPR024932">
    <property type="entry name" value="ApbE"/>
</dbReference>
<dbReference type="PIRSF" id="PIRSF006268">
    <property type="entry name" value="ApbE"/>
    <property type="match status" value="1"/>
</dbReference>
<keyword evidence="7" id="KW-0274">FAD</keyword>
<dbReference type="EMBL" id="UINC01000651">
    <property type="protein sequence ID" value="SUZ58923.1"/>
    <property type="molecule type" value="Genomic_DNA"/>
</dbReference>
<evidence type="ECO:0000256" key="6">
    <source>
        <dbReference type="ARBA" id="ARBA00022723"/>
    </source>
</evidence>
<gene>
    <name evidence="11" type="ORF">METZ01_LOCUS11777</name>
</gene>
<organism evidence="11">
    <name type="scientific">marine metagenome</name>
    <dbReference type="NCBI Taxonomy" id="408172"/>
    <lineage>
        <taxon>unclassified sequences</taxon>
        <taxon>metagenomes</taxon>
        <taxon>ecological metagenomes</taxon>
    </lineage>
</organism>
<keyword evidence="4" id="KW-0285">Flavoprotein</keyword>
<dbReference type="Gene3D" id="3.10.520.10">
    <property type="entry name" value="ApbE-like domains"/>
    <property type="match status" value="1"/>
</dbReference>
<dbReference type="InterPro" id="IPR003374">
    <property type="entry name" value="ApbE-like_sf"/>
</dbReference>
<evidence type="ECO:0000256" key="4">
    <source>
        <dbReference type="ARBA" id="ARBA00022630"/>
    </source>
</evidence>
<evidence type="ECO:0000256" key="5">
    <source>
        <dbReference type="ARBA" id="ARBA00022679"/>
    </source>
</evidence>
<evidence type="ECO:0000256" key="9">
    <source>
        <dbReference type="ARBA" id="ARBA00031306"/>
    </source>
</evidence>
<evidence type="ECO:0000256" key="7">
    <source>
        <dbReference type="ARBA" id="ARBA00022827"/>
    </source>
</evidence>
<name>A0A381NZR4_9ZZZZ</name>
<keyword evidence="6" id="KW-0479">Metal-binding</keyword>
<sequence length="296" mass="33397">MGTTYKVVLINYDDSEAERNVFNVLNSVNKEMSTYLKTSLISELNESKIDEWVYVSDNFLKVAVFSQETCLATEGSFNISIGYFVNYYGFGPPEIANSYDDSKLMKLRDQISCSSYKVDSENKRIKRLNDVYLDMSAVAKGFAIDLLSSYLDSYSIDSYFIELGGEIKYKGHKSPNQAWLVAIENPDLTSSPILTLSSKEYENLSLATSGEYRNFSRREGNLVSHTIDPITFKPINKKHISVSVIAENVMKADALATALNVMGLEKGLEYSNKNHIKSLYIVKEEGNLVLKTSKWF</sequence>
<accession>A0A381NZR4</accession>
<dbReference type="PANTHER" id="PTHR30040">
    <property type="entry name" value="THIAMINE BIOSYNTHESIS LIPOPROTEIN APBE"/>
    <property type="match status" value="1"/>
</dbReference>
<keyword evidence="8" id="KW-0460">Magnesium</keyword>
<dbReference type="Pfam" id="PF02424">
    <property type="entry name" value="ApbE"/>
    <property type="match status" value="1"/>
</dbReference>
<dbReference type="PANTHER" id="PTHR30040:SF2">
    <property type="entry name" value="FAD:PROTEIN FMN TRANSFERASE"/>
    <property type="match status" value="1"/>
</dbReference>
<evidence type="ECO:0000256" key="1">
    <source>
        <dbReference type="ARBA" id="ARBA00001946"/>
    </source>
</evidence>
<comment type="catalytic activity">
    <reaction evidence="10">
        <text>L-threonyl-[protein] + FAD = FMN-L-threonyl-[protein] + AMP + H(+)</text>
        <dbReference type="Rhea" id="RHEA:36847"/>
        <dbReference type="Rhea" id="RHEA-COMP:11060"/>
        <dbReference type="Rhea" id="RHEA-COMP:11061"/>
        <dbReference type="ChEBI" id="CHEBI:15378"/>
        <dbReference type="ChEBI" id="CHEBI:30013"/>
        <dbReference type="ChEBI" id="CHEBI:57692"/>
        <dbReference type="ChEBI" id="CHEBI:74257"/>
        <dbReference type="ChEBI" id="CHEBI:456215"/>
        <dbReference type="EC" id="2.7.1.180"/>
    </reaction>
</comment>
<reference evidence="11" key="1">
    <citation type="submission" date="2018-05" db="EMBL/GenBank/DDBJ databases">
        <authorList>
            <person name="Lanie J.A."/>
            <person name="Ng W.-L."/>
            <person name="Kazmierczak K.M."/>
            <person name="Andrzejewski T.M."/>
            <person name="Davidsen T.M."/>
            <person name="Wayne K.J."/>
            <person name="Tettelin H."/>
            <person name="Glass J.I."/>
            <person name="Rusch D."/>
            <person name="Podicherti R."/>
            <person name="Tsui H.-C.T."/>
            <person name="Winkler M.E."/>
        </authorList>
    </citation>
    <scope>NUCLEOTIDE SEQUENCE</scope>
</reference>
<dbReference type="EC" id="2.7.1.180" evidence="2"/>
<evidence type="ECO:0000256" key="10">
    <source>
        <dbReference type="ARBA" id="ARBA00048540"/>
    </source>
</evidence>
<keyword evidence="5" id="KW-0808">Transferase</keyword>
<comment type="cofactor">
    <cofactor evidence="1">
        <name>Mg(2+)</name>
        <dbReference type="ChEBI" id="CHEBI:18420"/>
    </cofactor>
</comment>
<protein>
    <recommendedName>
        <fullName evidence="3">FAD:protein FMN transferase</fullName>
        <ecNumber evidence="2">2.7.1.180</ecNumber>
    </recommendedName>
    <alternativeName>
        <fullName evidence="9">Flavin transferase</fullName>
    </alternativeName>
</protein>
<dbReference type="SUPFAM" id="SSF143631">
    <property type="entry name" value="ApbE-like"/>
    <property type="match status" value="1"/>
</dbReference>